<dbReference type="AlphaFoldDB" id="L0I7S2"/>
<dbReference type="SUPFAM" id="SSF56235">
    <property type="entry name" value="N-terminal nucleophile aminohydrolases (Ntn hydrolases)"/>
    <property type="match status" value="1"/>
</dbReference>
<dbReference type="PROSITE" id="PS51464">
    <property type="entry name" value="SIS"/>
    <property type="match status" value="2"/>
</dbReference>
<proteinExistence type="inferred from homology"/>
<keyword evidence="3 6" id="KW-0808">Transferase</keyword>
<evidence type="ECO:0000256" key="5">
    <source>
        <dbReference type="ARBA" id="ARBA00022962"/>
    </source>
</evidence>
<protein>
    <recommendedName>
        <fullName evidence="6">Glutamine--fructose-6-phosphate aminotransferase [isomerizing]</fullName>
        <ecNumber evidence="6">2.6.1.16</ecNumber>
    </recommendedName>
    <alternativeName>
        <fullName evidence="6">D-fructose-6-phosphate amidotransferase</fullName>
    </alternativeName>
    <alternativeName>
        <fullName evidence="6">GFAT</fullName>
    </alternativeName>
    <alternativeName>
        <fullName evidence="6">Glucosamine-6-phosphate synthase</fullName>
    </alternativeName>
    <alternativeName>
        <fullName evidence="6">Hexosephosphate aminotransferase</fullName>
    </alternativeName>
    <alternativeName>
        <fullName evidence="6">L-glutamine--D-fructose-6-phosphate amidotransferase</fullName>
    </alternativeName>
</protein>
<evidence type="ECO:0000313" key="10">
    <source>
        <dbReference type="Proteomes" id="UP000010846"/>
    </source>
</evidence>
<dbReference type="PANTHER" id="PTHR10937:SF0">
    <property type="entry name" value="GLUTAMINE--FRUCTOSE-6-PHOSPHATE TRANSAMINASE (ISOMERIZING)"/>
    <property type="match status" value="1"/>
</dbReference>
<dbReference type="eggNOG" id="arCOG00057">
    <property type="taxonomic scope" value="Archaea"/>
</dbReference>
<evidence type="ECO:0000256" key="1">
    <source>
        <dbReference type="ARBA" id="ARBA00001031"/>
    </source>
</evidence>
<dbReference type="GO" id="GO:0004360">
    <property type="term" value="F:glutamine-fructose-6-phosphate transaminase (isomerizing) activity"/>
    <property type="evidence" value="ECO:0007669"/>
    <property type="project" value="UniProtKB-UniRule"/>
</dbReference>
<dbReference type="Pfam" id="PF01380">
    <property type="entry name" value="SIS"/>
    <property type="match status" value="2"/>
</dbReference>
<dbReference type="CDD" id="cd00714">
    <property type="entry name" value="GFAT"/>
    <property type="match status" value="1"/>
</dbReference>
<dbReference type="GeneID" id="14375281"/>
<dbReference type="HAMAP" id="MF_00164">
    <property type="entry name" value="GlmS"/>
    <property type="match status" value="1"/>
</dbReference>
<accession>L0I7S2</accession>
<dbReference type="InterPro" id="IPR001347">
    <property type="entry name" value="SIS_dom"/>
</dbReference>
<dbReference type="InterPro" id="IPR029055">
    <property type="entry name" value="Ntn_hydrolases_N"/>
</dbReference>
<dbReference type="SUPFAM" id="SSF53697">
    <property type="entry name" value="SIS domain"/>
    <property type="match status" value="1"/>
</dbReference>
<comment type="function">
    <text evidence="6">Catalyzes the first step in hexosamine metabolism, converting fructose-6P into glucosamine-6P using glutamine as a nitrogen source.</text>
</comment>
<keyword evidence="5" id="KW-0315">Glutamine amidotransferase</keyword>
<dbReference type="NCBIfam" id="TIGR01135">
    <property type="entry name" value="glmS"/>
    <property type="match status" value="1"/>
</dbReference>
<dbReference type="CDD" id="cd05009">
    <property type="entry name" value="SIS_GlmS_GlmD_2"/>
    <property type="match status" value="1"/>
</dbReference>
<dbReference type="PANTHER" id="PTHR10937">
    <property type="entry name" value="GLUCOSAMINE--FRUCTOSE-6-PHOSPHATE AMINOTRANSFERASE, ISOMERIZING"/>
    <property type="match status" value="1"/>
</dbReference>
<dbReference type="InterPro" id="IPR047084">
    <property type="entry name" value="GFAT_N"/>
</dbReference>
<dbReference type="GO" id="GO:0005737">
    <property type="term" value="C:cytoplasm"/>
    <property type="evidence" value="ECO:0007669"/>
    <property type="project" value="UniProtKB-SubCell"/>
</dbReference>
<dbReference type="OrthoDB" id="372195at2157"/>
<name>L0I7S2_HALRX</name>
<dbReference type="EC" id="2.6.1.16" evidence="6"/>
<dbReference type="STRING" id="797302.Halru_1027"/>
<dbReference type="Pfam" id="PF13522">
    <property type="entry name" value="GATase_6"/>
    <property type="match status" value="1"/>
</dbReference>
<dbReference type="GO" id="GO:0097367">
    <property type="term" value="F:carbohydrate derivative binding"/>
    <property type="evidence" value="ECO:0007669"/>
    <property type="project" value="InterPro"/>
</dbReference>
<dbReference type="InterPro" id="IPR017932">
    <property type="entry name" value="GATase_2_dom"/>
</dbReference>
<dbReference type="FunFam" id="3.40.50.10490:FF:000001">
    <property type="entry name" value="Glutamine--fructose-6-phosphate aminotransferase [isomerizing]"/>
    <property type="match status" value="1"/>
</dbReference>
<evidence type="ECO:0000259" key="7">
    <source>
        <dbReference type="PROSITE" id="PS51278"/>
    </source>
</evidence>
<gene>
    <name evidence="6" type="primary">glmS</name>
    <name evidence="9" type="ordered locus">Halru_1027</name>
</gene>
<dbReference type="InterPro" id="IPR035490">
    <property type="entry name" value="GlmS/FrlB_SIS"/>
</dbReference>
<dbReference type="GO" id="GO:0006487">
    <property type="term" value="P:protein N-linked glycosylation"/>
    <property type="evidence" value="ECO:0007669"/>
    <property type="project" value="TreeGrafter"/>
</dbReference>
<reference evidence="9" key="1">
    <citation type="submission" date="2011-09" db="EMBL/GenBank/DDBJ databases">
        <title>Complete sequence of Halovivax ruber XH-70.</title>
        <authorList>
            <consortium name="US DOE Joint Genome Institute"/>
            <person name="Lucas S."/>
            <person name="Han J."/>
            <person name="Lapidus A."/>
            <person name="Cheng J.-F."/>
            <person name="Goodwin L."/>
            <person name="Pitluck S."/>
            <person name="Peters L."/>
            <person name="Mikhailova N."/>
            <person name="Davenport K."/>
            <person name="Detter J.C."/>
            <person name="Han C."/>
            <person name="Tapia R."/>
            <person name="Land M."/>
            <person name="Hauser L."/>
            <person name="Kyrpides N."/>
            <person name="Ivanova N."/>
            <person name="Pagani I."/>
            <person name="Sproer C."/>
            <person name="Anderson I."/>
            <person name="Woyke T."/>
        </authorList>
    </citation>
    <scope>NUCLEOTIDE SEQUENCE</scope>
    <source>
        <strain evidence="9">XH-70</strain>
    </source>
</reference>
<dbReference type="Gene3D" id="3.40.50.10490">
    <property type="entry name" value="Glucose-6-phosphate isomerase like protein, domain 1"/>
    <property type="match status" value="2"/>
</dbReference>
<dbReference type="CDD" id="cd05008">
    <property type="entry name" value="SIS_GlmS_GlmD_1"/>
    <property type="match status" value="1"/>
</dbReference>
<organism evidence="9 10">
    <name type="scientific">Halovivax ruber (strain DSM 18193 / JCM 13892 / XH-70)</name>
    <dbReference type="NCBI Taxonomy" id="797302"/>
    <lineage>
        <taxon>Archaea</taxon>
        <taxon>Methanobacteriati</taxon>
        <taxon>Methanobacteriota</taxon>
        <taxon>Stenosarchaea group</taxon>
        <taxon>Halobacteria</taxon>
        <taxon>Halobacteriales</taxon>
        <taxon>Natrialbaceae</taxon>
        <taxon>Halovivax</taxon>
    </lineage>
</organism>
<feature type="domain" description="SIS" evidence="8">
    <location>
        <begin position="490"/>
        <end position="628"/>
    </location>
</feature>
<evidence type="ECO:0000256" key="6">
    <source>
        <dbReference type="HAMAP-Rule" id="MF_00164"/>
    </source>
</evidence>
<keyword evidence="2 6" id="KW-0032">Aminotransferase</keyword>
<comment type="subcellular location">
    <subcellularLocation>
        <location evidence="6">Cytoplasm</location>
    </subcellularLocation>
</comment>
<feature type="active site" description="For Fru-6P isomerization activity" evidence="6">
    <location>
        <position position="633"/>
    </location>
</feature>
<dbReference type="RefSeq" id="WP_015300310.1">
    <property type="nucleotide sequence ID" value="NC_019964.1"/>
</dbReference>
<sequence>MCGIFGYVGTESAGPIVYRGLETLEYRGYDSAGIALREDDADALSVAKRAGEVSALSVPDESASTCAIGHTRWSTHGPPTDANAHPHTDCADSVAVVHNGIVENHEELAEELADHTFTSETDTEVIPHLLEAAFDGNPSEEVIDENLNEESLGESASRADGGIATDGVSSRVATELRRGVESVTDRLEGSYAVAAVHTGADCIVATRQESPLVVGHGEDASYLASDVPALVEHTREVTYLEDGDVAVLQAGEITIYRDGAQVEPARSTIDWDADAAQKGGYEHYMRKEIHEQPTALRQTLGSRVDVNAGTASLDVDFPTGYLESLEEIQLLAMGTSYYAGQYAATLFESLAGVRATPVMASEYSYTGGRDPWRTLSVAVTQSGETADTLGALREAGAAGARTLGVTNTLGSSVTREADDALFIRAGPEIGVAATKTFASQVSTLALLAIAIGRERGDLSAAEAREHLEDLTGLPGAIQQVLDEEAQIRETAHEYADSDAFFFVGREYGHPVALEGALKLKEISYDHAEGFAAGELKHGPLALVTEETPVLAVLTEGSRPQETLNNVAEVQARGAPTIGVTSDDVAASSLTETFDVPDAGIFEPLVANVYFQLFAYHVANAKGRSIDKPRNLAKSVTVE</sequence>
<dbReference type="Proteomes" id="UP000010846">
    <property type="component" value="Chromosome"/>
</dbReference>
<evidence type="ECO:0000313" key="9">
    <source>
        <dbReference type="EMBL" id="AGB15645.1"/>
    </source>
</evidence>
<dbReference type="GO" id="GO:0006002">
    <property type="term" value="P:fructose 6-phosphate metabolic process"/>
    <property type="evidence" value="ECO:0007669"/>
    <property type="project" value="TreeGrafter"/>
</dbReference>
<keyword evidence="4" id="KW-0677">Repeat</keyword>
<dbReference type="EMBL" id="CP003050">
    <property type="protein sequence ID" value="AGB15645.1"/>
    <property type="molecule type" value="Genomic_DNA"/>
</dbReference>
<dbReference type="InterPro" id="IPR046348">
    <property type="entry name" value="SIS_dom_sf"/>
</dbReference>
<dbReference type="PROSITE" id="PS51278">
    <property type="entry name" value="GATASE_TYPE_2"/>
    <property type="match status" value="1"/>
</dbReference>
<feature type="domain" description="Glutamine amidotransferase type-2" evidence="7">
    <location>
        <begin position="2"/>
        <end position="251"/>
    </location>
</feature>
<comment type="subunit">
    <text evidence="6">Homodimer.</text>
</comment>
<evidence type="ECO:0000256" key="3">
    <source>
        <dbReference type="ARBA" id="ARBA00022679"/>
    </source>
</evidence>
<feature type="domain" description="SIS" evidence="8">
    <location>
        <begin position="317"/>
        <end position="457"/>
    </location>
</feature>
<dbReference type="Gene3D" id="3.60.20.10">
    <property type="entry name" value="Glutamine Phosphoribosylpyrophosphate, subunit 1, domain 1"/>
    <property type="match status" value="1"/>
</dbReference>
<keyword evidence="10" id="KW-1185">Reference proteome</keyword>
<evidence type="ECO:0000256" key="4">
    <source>
        <dbReference type="ARBA" id="ARBA00022737"/>
    </source>
</evidence>
<comment type="catalytic activity">
    <reaction evidence="1 6">
        <text>D-fructose 6-phosphate + L-glutamine = D-glucosamine 6-phosphate + L-glutamate</text>
        <dbReference type="Rhea" id="RHEA:13237"/>
        <dbReference type="ChEBI" id="CHEBI:29985"/>
        <dbReference type="ChEBI" id="CHEBI:58359"/>
        <dbReference type="ChEBI" id="CHEBI:58725"/>
        <dbReference type="ChEBI" id="CHEBI:61527"/>
        <dbReference type="EC" id="2.6.1.16"/>
    </reaction>
</comment>
<evidence type="ECO:0000259" key="8">
    <source>
        <dbReference type="PROSITE" id="PS51464"/>
    </source>
</evidence>
<dbReference type="InterPro" id="IPR035466">
    <property type="entry name" value="GlmS/AgaS_SIS"/>
</dbReference>
<dbReference type="NCBIfam" id="NF001484">
    <property type="entry name" value="PRK00331.1"/>
    <property type="match status" value="1"/>
</dbReference>
<feature type="initiator methionine" description="Removed" evidence="6">
    <location>
        <position position="1"/>
    </location>
</feature>
<dbReference type="GO" id="GO:0005975">
    <property type="term" value="P:carbohydrate metabolic process"/>
    <property type="evidence" value="ECO:0007669"/>
    <property type="project" value="UniProtKB-UniRule"/>
</dbReference>
<dbReference type="InterPro" id="IPR005855">
    <property type="entry name" value="GFAT"/>
</dbReference>
<keyword evidence="6" id="KW-0963">Cytoplasm</keyword>
<dbReference type="GO" id="GO:0006047">
    <property type="term" value="P:UDP-N-acetylglucosamine metabolic process"/>
    <property type="evidence" value="ECO:0007669"/>
    <property type="project" value="TreeGrafter"/>
</dbReference>
<feature type="active site" description="Nucleophile; for GATase activity" evidence="6">
    <location>
        <position position="2"/>
    </location>
</feature>
<evidence type="ECO:0000256" key="2">
    <source>
        <dbReference type="ARBA" id="ARBA00022576"/>
    </source>
</evidence>
<dbReference type="HOGENOM" id="CLU_012520_5_2_2"/>
<dbReference type="KEGG" id="hru:Halru_1027"/>